<proteinExistence type="predicted"/>
<dbReference type="AlphaFoldDB" id="A0A843UA41"/>
<reference evidence="2" key="1">
    <citation type="submission" date="2017-07" db="EMBL/GenBank/DDBJ databases">
        <title>Taro Niue Genome Assembly and Annotation.</title>
        <authorList>
            <person name="Atibalentja N."/>
            <person name="Keating K."/>
            <person name="Fields C.J."/>
        </authorList>
    </citation>
    <scope>NUCLEOTIDE SEQUENCE</scope>
    <source>
        <strain evidence="2">Niue_2</strain>
        <tissue evidence="2">Leaf</tissue>
    </source>
</reference>
<feature type="region of interest" description="Disordered" evidence="1">
    <location>
        <begin position="81"/>
        <end position="111"/>
    </location>
</feature>
<sequence length="349" mass="37861">MSRRDSHRGFTEYRGPGGSPTGARAFGAAPPGPHSRWEPYRCPPASARWESHRCPVGPARPVGVPPVLLFAVLAEKKKKTERNKCARPVGVPPVPRGSRTPGGSPTDTKPPFLDGSVVFTRQAEPVMPIKDPTSDMAIISRKGSALFREIREKQTMNKSRQRFWELAGSKLGDILGVEKTADKIDADTAVVGEAGEVDFKEDAKFSQHMKDGGEAVSDFAKFHIPAAAISPNIFCARGLIAGFKLFFDTVICKIFRPWNVGSDGPTLMQNRIWMAKSADSERSRPTLSRVGPWRPDLGGGNSDPPMGLGEIGVGRPKWGGVGPTQADSTPIPPYTIWCRSIPSGYLQYA</sequence>
<feature type="region of interest" description="Disordered" evidence="1">
    <location>
        <begin position="1"/>
        <end position="35"/>
    </location>
</feature>
<feature type="compositionally biased region" description="Low complexity" evidence="1">
    <location>
        <begin position="96"/>
        <end position="106"/>
    </location>
</feature>
<keyword evidence="3" id="KW-1185">Reference proteome</keyword>
<feature type="region of interest" description="Disordered" evidence="1">
    <location>
        <begin position="283"/>
        <end position="304"/>
    </location>
</feature>
<evidence type="ECO:0000313" key="3">
    <source>
        <dbReference type="Proteomes" id="UP000652761"/>
    </source>
</evidence>
<name>A0A843UA41_COLES</name>
<evidence type="ECO:0000256" key="1">
    <source>
        <dbReference type="SAM" id="MobiDB-lite"/>
    </source>
</evidence>
<dbReference type="Proteomes" id="UP000652761">
    <property type="component" value="Unassembled WGS sequence"/>
</dbReference>
<protein>
    <submittedName>
        <fullName evidence="2">Uncharacterized protein</fullName>
    </submittedName>
</protein>
<dbReference type="OrthoDB" id="1740567at2759"/>
<gene>
    <name evidence="2" type="ORF">Taro_011109</name>
</gene>
<comment type="caution">
    <text evidence="2">The sequence shown here is derived from an EMBL/GenBank/DDBJ whole genome shotgun (WGS) entry which is preliminary data.</text>
</comment>
<organism evidence="2 3">
    <name type="scientific">Colocasia esculenta</name>
    <name type="common">Wild taro</name>
    <name type="synonym">Arum esculentum</name>
    <dbReference type="NCBI Taxonomy" id="4460"/>
    <lineage>
        <taxon>Eukaryota</taxon>
        <taxon>Viridiplantae</taxon>
        <taxon>Streptophyta</taxon>
        <taxon>Embryophyta</taxon>
        <taxon>Tracheophyta</taxon>
        <taxon>Spermatophyta</taxon>
        <taxon>Magnoliopsida</taxon>
        <taxon>Liliopsida</taxon>
        <taxon>Araceae</taxon>
        <taxon>Aroideae</taxon>
        <taxon>Colocasieae</taxon>
        <taxon>Colocasia</taxon>
    </lineage>
</organism>
<accession>A0A843UA41</accession>
<dbReference type="EMBL" id="NMUH01000413">
    <property type="protein sequence ID" value="MQL78704.1"/>
    <property type="molecule type" value="Genomic_DNA"/>
</dbReference>
<evidence type="ECO:0000313" key="2">
    <source>
        <dbReference type="EMBL" id="MQL78704.1"/>
    </source>
</evidence>